<organism evidence="2">
    <name type="scientific">Streptomyces sp. R21</name>
    <dbReference type="NCBI Taxonomy" id="3238627"/>
    <lineage>
        <taxon>Bacteria</taxon>
        <taxon>Bacillati</taxon>
        <taxon>Actinomycetota</taxon>
        <taxon>Actinomycetes</taxon>
        <taxon>Kitasatosporales</taxon>
        <taxon>Streptomycetaceae</taxon>
        <taxon>Streptomyces</taxon>
    </lineage>
</organism>
<keyword evidence="1" id="KW-0472">Membrane</keyword>
<feature type="transmembrane region" description="Helical" evidence="1">
    <location>
        <begin position="6"/>
        <end position="28"/>
    </location>
</feature>
<sequence length="85" mass="9229">MPEHVSTLQLIGVAVLALATVIWVVGLVRLLRRNRFELAAWRQGDALGALPSQRQAGPVVEAVELTPAERDAFAGLVRQFSDGRP</sequence>
<evidence type="ECO:0000256" key="1">
    <source>
        <dbReference type="SAM" id="Phobius"/>
    </source>
</evidence>
<accession>A0AB39PFZ8</accession>
<proteinExistence type="predicted"/>
<evidence type="ECO:0000313" key="2">
    <source>
        <dbReference type="EMBL" id="XDQ27964.1"/>
    </source>
</evidence>
<name>A0AB39PFZ8_9ACTN</name>
<dbReference type="EMBL" id="CP163435">
    <property type="protein sequence ID" value="XDQ27964.1"/>
    <property type="molecule type" value="Genomic_DNA"/>
</dbReference>
<protein>
    <submittedName>
        <fullName evidence="2">Uncharacterized protein</fullName>
    </submittedName>
</protein>
<keyword evidence="1" id="KW-1133">Transmembrane helix</keyword>
<reference evidence="2" key="1">
    <citation type="submission" date="2024-07" db="EMBL/GenBank/DDBJ databases">
        <authorList>
            <person name="Yu S.T."/>
        </authorList>
    </citation>
    <scope>NUCLEOTIDE SEQUENCE</scope>
    <source>
        <strain evidence="2">R21</strain>
    </source>
</reference>
<keyword evidence="1" id="KW-0812">Transmembrane</keyword>
<gene>
    <name evidence="2" type="ORF">AB5J56_26145</name>
</gene>
<dbReference type="RefSeq" id="WP_369235551.1">
    <property type="nucleotide sequence ID" value="NZ_CP163435.1"/>
</dbReference>
<dbReference type="AlphaFoldDB" id="A0AB39PFZ8"/>